<feature type="transmembrane region" description="Helical" evidence="6">
    <location>
        <begin position="436"/>
        <end position="461"/>
    </location>
</feature>
<dbReference type="GO" id="GO:0022857">
    <property type="term" value="F:transmembrane transporter activity"/>
    <property type="evidence" value="ECO:0007669"/>
    <property type="project" value="InterPro"/>
</dbReference>
<keyword evidence="3 6" id="KW-1133">Transmembrane helix</keyword>
<dbReference type="SUPFAM" id="SSF103473">
    <property type="entry name" value="MFS general substrate transporter"/>
    <property type="match status" value="1"/>
</dbReference>
<dbReference type="PANTHER" id="PTHR23502:SF50">
    <property type="entry name" value="TRANSPORTER, PUTATIVE (AFU_ORTHOLOGUE AFUA_5G00430)-RELATED"/>
    <property type="match status" value="1"/>
</dbReference>
<feature type="transmembrane region" description="Helical" evidence="6">
    <location>
        <begin position="57"/>
        <end position="82"/>
    </location>
</feature>
<evidence type="ECO:0000256" key="4">
    <source>
        <dbReference type="ARBA" id="ARBA00023136"/>
    </source>
</evidence>
<dbReference type="PROSITE" id="PS50850">
    <property type="entry name" value="MFS"/>
    <property type="match status" value="1"/>
</dbReference>
<feature type="region of interest" description="Disordered" evidence="5">
    <location>
        <begin position="246"/>
        <end position="274"/>
    </location>
</feature>
<evidence type="ECO:0000256" key="5">
    <source>
        <dbReference type="SAM" id="MobiDB-lite"/>
    </source>
</evidence>
<keyword evidence="2 6" id="KW-0812">Transmembrane</keyword>
<dbReference type="STRING" id="94208.A0A2S4KSE1"/>
<dbReference type="Gene3D" id="1.20.1250.20">
    <property type="entry name" value="MFS general substrate transporter like domains"/>
    <property type="match status" value="1"/>
</dbReference>
<dbReference type="InterPro" id="IPR020846">
    <property type="entry name" value="MFS_dom"/>
</dbReference>
<dbReference type="InterPro" id="IPR036259">
    <property type="entry name" value="MFS_trans_sf"/>
</dbReference>
<dbReference type="PANTHER" id="PTHR23502">
    <property type="entry name" value="MAJOR FACILITATOR SUPERFAMILY"/>
    <property type="match status" value="1"/>
</dbReference>
<feature type="transmembrane region" description="Helical" evidence="6">
    <location>
        <begin position="368"/>
        <end position="387"/>
    </location>
</feature>
<feature type="transmembrane region" description="Helical" evidence="6">
    <location>
        <begin position="154"/>
        <end position="176"/>
    </location>
</feature>
<dbReference type="EMBL" id="PKSG01000748">
    <property type="protein sequence ID" value="POR33087.1"/>
    <property type="molecule type" value="Genomic_DNA"/>
</dbReference>
<dbReference type="Pfam" id="PF07690">
    <property type="entry name" value="MFS_1"/>
    <property type="match status" value="1"/>
</dbReference>
<organism evidence="8 9">
    <name type="scientific">Tolypocladium paradoxum</name>
    <dbReference type="NCBI Taxonomy" id="94208"/>
    <lineage>
        <taxon>Eukaryota</taxon>
        <taxon>Fungi</taxon>
        <taxon>Dikarya</taxon>
        <taxon>Ascomycota</taxon>
        <taxon>Pezizomycotina</taxon>
        <taxon>Sordariomycetes</taxon>
        <taxon>Hypocreomycetidae</taxon>
        <taxon>Hypocreales</taxon>
        <taxon>Ophiocordycipitaceae</taxon>
        <taxon>Tolypocladium</taxon>
    </lineage>
</organism>
<dbReference type="OrthoDB" id="5215911at2759"/>
<proteinExistence type="predicted"/>
<feature type="region of interest" description="Disordered" evidence="5">
    <location>
        <begin position="1"/>
        <end position="24"/>
    </location>
</feature>
<reference evidence="8 9" key="1">
    <citation type="submission" date="2018-01" db="EMBL/GenBank/DDBJ databases">
        <title>Harnessing the power of phylogenomics to disentangle the directionality and signatures of interkingdom host jumping in the parasitic fungal genus Tolypocladium.</title>
        <authorList>
            <person name="Quandt C.A."/>
            <person name="Patterson W."/>
            <person name="Spatafora J.W."/>
        </authorList>
    </citation>
    <scope>NUCLEOTIDE SEQUENCE [LARGE SCALE GENOMIC DNA]</scope>
    <source>
        <strain evidence="8 9">NRBC 100945</strain>
    </source>
</reference>
<evidence type="ECO:0000313" key="9">
    <source>
        <dbReference type="Proteomes" id="UP000237481"/>
    </source>
</evidence>
<dbReference type="AlphaFoldDB" id="A0A2S4KSE1"/>
<evidence type="ECO:0000256" key="6">
    <source>
        <dbReference type="SAM" id="Phobius"/>
    </source>
</evidence>
<evidence type="ECO:0000256" key="1">
    <source>
        <dbReference type="ARBA" id="ARBA00004141"/>
    </source>
</evidence>
<evidence type="ECO:0000256" key="2">
    <source>
        <dbReference type="ARBA" id="ARBA00022692"/>
    </source>
</evidence>
<keyword evidence="9" id="KW-1185">Reference proteome</keyword>
<protein>
    <submittedName>
        <fullName evidence="8">Major facilitator superfamily transporter</fullName>
    </submittedName>
</protein>
<dbReference type="InterPro" id="IPR011701">
    <property type="entry name" value="MFS"/>
</dbReference>
<feature type="transmembrane region" description="Helical" evidence="6">
    <location>
        <begin position="214"/>
        <end position="233"/>
    </location>
</feature>
<comment type="subcellular location">
    <subcellularLocation>
        <location evidence="1">Membrane</location>
        <topology evidence="1">Multi-pass membrane protein</topology>
    </subcellularLocation>
</comment>
<name>A0A2S4KSE1_9HYPO</name>
<feature type="transmembrane region" description="Helical" evidence="6">
    <location>
        <begin position="94"/>
        <end position="118"/>
    </location>
</feature>
<dbReference type="Proteomes" id="UP000237481">
    <property type="component" value="Unassembled WGS sequence"/>
</dbReference>
<evidence type="ECO:0000313" key="8">
    <source>
        <dbReference type="EMBL" id="POR33087.1"/>
    </source>
</evidence>
<feature type="domain" description="Major facilitator superfamily (MFS) profile" evidence="7">
    <location>
        <begin position="58"/>
        <end position="545"/>
    </location>
</feature>
<feature type="transmembrane region" description="Helical" evidence="6">
    <location>
        <begin position="188"/>
        <end position="208"/>
    </location>
</feature>
<gene>
    <name evidence="8" type="ORF">TPAR_06719</name>
</gene>
<comment type="caution">
    <text evidence="8">The sequence shown here is derived from an EMBL/GenBank/DDBJ whole genome shotgun (WGS) entry which is preliminary data.</text>
</comment>
<evidence type="ECO:0000256" key="3">
    <source>
        <dbReference type="ARBA" id="ARBA00022989"/>
    </source>
</evidence>
<dbReference type="GO" id="GO:0005886">
    <property type="term" value="C:plasma membrane"/>
    <property type="evidence" value="ECO:0007669"/>
    <property type="project" value="TreeGrafter"/>
</dbReference>
<accession>A0A2S4KSE1</accession>
<keyword evidence="4 6" id="KW-0472">Membrane</keyword>
<feature type="transmembrane region" description="Helical" evidence="6">
    <location>
        <begin position="319"/>
        <end position="348"/>
    </location>
</feature>
<feature type="transmembrane region" description="Helical" evidence="6">
    <location>
        <begin position="408"/>
        <end position="430"/>
    </location>
</feature>
<evidence type="ECO:0000259" key="7">
    <source>
        <dbReference type="PROSITE" id="PS50850"/>
    </source>
</evidence>
<sequence length="568" mass="61955">MATVERMPPGTVRLNDASSHPSGTKHVYTASTGSLVLQPKPTDDPDDPLNWATWRKWLNYGVVLVYVLFTFTLLDIAAVAYSQLVDELGMTYQISTIATALNFTGLAIGCVAFIPLTYRYGRRPIYLLSVTVQLVSAVWAGSVKSTNEYMAVNLVMGLGGAISETIVQITIADLFFVHQYATVNGIFLFMQGTGAFLGPVAAGFIVAAQGWRWMWFWNAIFLGVTLVVVVFVFEEATFIPSSADEAMANPPASSEEGFDGAADTQSKGQKGLDPLEMSRTTSLASRPVLTARSRKPLRSRLALVTKTDAPIKHHYITPFILLFQFPAVAYTAVTFGAVLAWFSVLISISSTRMVDPPYNFSPSDIGLLNLWPFVGQLIGALGAGPVSDRWIQALAKRNGGIYEPEMRLWLALFPAPLLVTGGILMFGIGIANEAPWVLLAMGIAVFACGFSVCLDVALAYLTDSYQNVSLHSHLQSLKPDLAKLTRVIGDALVGVVFIRNAISVIVLFCLSPWRDAVGMQNLFVMVGIISFLFCMVPIPLLIWGKRARVATADKYRYYSGRQPGHRPV</sequence>
<feature type="transmembrane region" description="Helical" evidence="6">
    <location>
        <begin position="522"/>
        <end position="544"/>
    </location>
</feature>
<feature type="transmembrane region" description="Helical" evidence="6">
    <location>
        <begin position="487"/>
        <end position="510"/>
    </location>
</feature>